<dbReference type="AlphaFoldDB" id="A0A6V7GZB2"/>
<protein>
    <recommendedName>
        <fullName evidence="3">MEIS N-terminal domain-containing protein</fullName>
    </recommendedName>
</protein>
<organism evidence="1 2">
    <name type="scientific">Heterotrigona itama</name>
    <dbReference type="NCBI Taxonomy" id="395501"/>
    <lineage>
        <taxon>Eukaryota</taxon>
        <taxon>Metazoa</taxon>
        <taxon>Ecdysozoa</taxon>
        <taxon>Arthropoda</taxon>
        <taxon>Hexapoda</taxon>
        <taxon>Insecta</taxon>
        <taxon>Pterygota</taxon>
        <taxon>Neoptera</taxon>
        <taxon>Endopterygota</taxon>
        <taxon>Hymenoptera</taxon>
        <taxon>Apocrita</taxon>
        <taxon>Aculeata</taxon>
        <taxon>Apoidea</taxon>
        <taxon>Anthophila</taxon>
        <taxon>Apidae</taxon>
        <taxon>Heterotrigona</taxon>
    </lineage>
</organism>
<keyword evidence="2" id="KW-1185">Reference proteome</keyword>
<gene>
    <name evidence="1" type="ORF">MHI_LOCUS249636</name>
</gene>
<reference evidence="1" key="1">
    <citation type="submission" date="2020-07" db="EMBL/GenBank/DDBJ databases">
        <authorList>
            <person name="Nazaruddin N."/>
        </authorList>
    </citation>
    <scope>NUCLEOTIDE SEQUENCE</scope>
</reference>
<proteinExistence type="predicted"/>
<name>A0A6V7GZB2_9HYME</name>
<dbReference type="EMBL" id="CAJDYZ010004697">
    <property type="protein sequence ID" value="CAD1471787.1"/>
    <property type="molecule type" value="Genomic_DNA"/>
</dbReference>
<evidence type="ECO:0000313" key="1">
    <source>
        <dbReference type="EMBL" id="CAD1471787.1"/>
    </source>
</evidence>
<comment type="caution">
    <text evidence="1">The sequence shown here is derived from an EMBL/GenBank/DDBJ whole genome shotgun (WGS) entry which is preliminary data.</text>
</comment>
<evidence type="ECO:0008006" key="3">
    <source>
        <dbReference type="Google" id="ProtNLM"/>
    </source>
</evidence>
<accession>A0A6V7GZB2</accession>
<sequence length="56" mass="6676">NKTKYISRQQFLLQLAEELAEHYHEFLQEEKENVQGTSSDQCDISHLRKACQILQR</sequence>
<dbReference type="Proteomes" id="UP000752696">
    <property type="component" value="Unassembled WGS sequence"/>
</dbReference>
<feature type="non-terminal residue" evidence="1">
    <location>
        <position position="1"/>
    </location>
</feature>
<evidence type="ECO:0000313" key="2">
    <source>
        <dbReference type="Proteomes" id="UP000752696"/>
    </source>
</evidence>